<sequence length="506" mass="58002">MNREYKLLIYIYSVRIYTALVTIFLIPILIGEIGLEAYGLIGFFAVLQACLSILDAGLGGVITREAIVSRKNQGTYKKFSILYKKIIIFFIIVSLLLVTCGWWVSEQYSTSWLNTKLDKSVVVFCTTVMFWVFALRYMQGPFRSILLSNESQIILTTINLFTITLSQPLTIFLMKYLDEGIKFYFLMQLISSAIGCISMVLYSEKIRRKVLFLCPLEEDSIKSEDTSVRKLIVFALQLSTLSILWVLVNQSDKLALTKYSTLTEYGIYSVAVSIISVLAILSDPLNQYLQPRLTRYYHQNNLKEYSKLFSGALKFICILTIPLSVFLFFYGKDVLFIWSGDETLSIKAAKYLPWLFIGGVFSIYSNFVFLLLYSFGELKRHTIVYALFSLFVIPANVFLAKQYLGQGTSIFFGISSMFLFLLWGGYNFAKFFVKGLRVIYVYIIPLFLVEIIYFKTSTAFPYNHTVKWTLFIQLFSVGLVGLALAIIYCKLVDKKNSQVILKIVDK</sequence>
<evidence type="ECO:0000256" key="4">
    <source>
        <dbReference type="ARBA" id="ARBA00022989"/>
    </source>
</evidence>
<feature type="transmembrane region" description="Helical" evidence="6">
    <location>
        <begin position="37"/>
        <end position="62"/>
    </location>
</feature>
<feature type="transmembrane region" description="Helical" evidence="6">
    <location>
        <begin position="183"/>
        <end position="202"/>
    </location>
</feature>
<dbReference type="GO" id="GO:0005886">
    <property type="term" value="C:plasma membrane"/>
    <property type="evidence" value="ECO:0007669"/>
    <property type="project" value="UniProtKB-SubCell"/>
</dbReference>
<dbReference type="InterPro" id="IPR050833">
    <property type="entry name" value="Poly_Biosynth_Transport"/>
</dbReference>
<dbReference type="EMBL" id="AB811599">
    <property type="protein sequence ID" value="BAQ00619.1"/>
    <property type="molecule type" value="Genomic_DNA"/>
</dbReference>
<dbReference type="InterPro" id="IPR002797">
    <property type="entry name" value="Polysacc_synth"/>
</dbReference>
<feature type="transmembrane region" description="Helical" evidence="6">
    <location>
        <begin position="438"/>
        <end position="456"/>
    </location>
</feature>
<keyword evidence="2" id="KW-1003">Cell membrane</keyword>
<evidence type="ECO:0000256" key="1">
    <source>
        <dbReference type="ARBA" id="ARBA00004651"/>
    </source>
</evidence>
<feature type="transmembrane region" description="Helical" evidence="6">
    <location>
        <begin position="268"/>
        <end position="288"/>
    </location>
</feature>
<dbReference type="Pfam" id="PF01943">
    <property type="entry name" value="Polysacc_synt"/>
    <property type="match status" value="1"/>
</dbReference>
<proteinExistence type="predicted"/>
<organism evidence="8">
    <name type="scientific">Escherichia coli</name>
    <dbReference type="NCBI Taxonomy" id="562"/>
    <lineage>
        <taxon>Bacteria</taxon>
        <taxon>Pseudomonadati</taxon>
        <taxon>Pseudomonadota</taxon>
        <taxon>Gammaproteobacteria</taxon>
        <taxon>Enterobacterales</taxon>
        <taxon>Enterobacteriaceae</taxon>
        <taxon>Escherichia</taxon>
    </lineage>
</organism>
<name>A0A0A8J2M9_ECOLX</name>
<feature type="transmembrane region" description="Helical" evidence="6">
    <location>
        <begin position="351"/>
        <end position="375"/>
    </location>
</feature>
<evidence type="ECO:0000313" key="7">
    <source>
        <dbReference type="EMBL" id="AIG62535.1"/>
    </source>
</evidence>
<dbReference type="RefSeq" id="WP_001702369.1">
    <property type="nucleotide sequence ID" value="NZ_BGBZ01000028.1"/>
</dbReference>
<dbReference type="EMBL" id="KJ755557">
    <property type="protein sequence ID" value="AIG62535.1"/>
    <property type="molecule type" value="Genomic_DNA"/>
</dbReference>
<dbReference type="AlphaFoldDB" id="A0A0A8J2M9"/>
<evidence type="ECO:0000256" key="3">
    <source>
        <dbReference type="ARBA" id="ARBA00022692"/>
    </source>
</evidence>
<feature type="transmembrane region" description="Helical" evidence="6">
    <location>
        <begin position="468"/>
        <end position="489"/>
    </location>
</feature>
<feature type="transmembrane region" description="Helical" evidence="6">
    <location>
        <begin position="308"/>
        <end position="331"/>
    </location>
</feature>
<evidence type="ECO:0000313" key="8">
    <source>
        <dbReference type="EMBL" id="BAQ00619.1"/>
    </source>
</evidence>
<keyword evidence="4 6" id="KW-1133">Transmembrane helix</keyword>
<feature type="transmembrane region" description="Helical" evidence="6">
    <location>
        <begin position="120"/>
        <end position="138"/>
    </location>
</feature>
<keyword evidence="5 6" id="KW-0472">Membrane</keyword>
<keyword evidence="3 6" id="KW-0812">Transmembrane</keyword>
<feature type="transmembrane region" description="Helical" evidence="6">
    <location>
        <begin position="82"/>
        <end position="104"/>
    </location>
</feature>
<feature type="transmembrane region" description="Helical" evidence="6">
    <location>
        <begin position="7"/>
        <end position="31"/>
    </location>
</feature>
<protein>
    <submittedName>
        <fullName evidence="8">O-antigen flippase</fullName>
    </submittedName>
    <submittedName>
        <fullName evidence="7">O-antigene flippase</fullName>
    </submittedName>
</protein>
<dbReference type="PANTHER" id="PTHR30250:SF26">
    <property type="entry name" value="PSMA PROTEIN"/>
    <property type="match status" value="1"/>
</dbReference>
<evidence type="ECO:0000256" key="6">
    <source>
        <dbReference type="SAM" id="Phobius"/>
    </source>
</evidence>
<evidence type="ECO:0000256" key="5">
    <source>
        <dbReference type="ARBA" id="ARBA00023136"/>
    </source>
</evidence>
<feature type="transmembrane region" description="Helical" evidence="6">
    <location>
        <begin position="382"/>
        <end position="400"/>
    </location>
</feature>
<feature type="transmembrane region" description="Helical" evidence="6">
    <location>
        <begin position="406"/>
        <end position="426"/>
    </location>
</feature>
<accession>A0A0A8J2M9</accession>
<reference evidence="8" key="1">
    <citation type="journal article" date="2014" name="DNA Res.">
        <title>A complete view of the genetic diversity of the Escherichia coli O-antigen biosynthesis gene cluster.</title>
        <authorList>
            <person name="Iguchi A."/>
            <person name="Iyoda S."/>
            <person name="Kikuchi T."/>
            <person name="Ogura Y."/>
            <person name="Katsura K."/>
            <person name="Ohnishi M."/>
            <person name="Hayashi T."/>
            <person name="Thomson N.R."/>
        </authorList>
    </citation>
    <scope>NUCLEOTIDE SEQUENCE</scope>
    <source>
        <strain evidence="8">Bi8337-41</strain>
    </source>
</reference>
<comment type="subcellular location">
    <subcellularLocation>
        <location evidence="1">Cell membrane</location>
        <topology evidence="1">Multi-pass membrane protein</topology>
    </subcellularLocation>
</comment>
<feature type="transmembrane region" description="Helical" evidence="6">
    <location>
        <begin position="158"/>
        <end position="177"/>
    </location>
</feature>
<feature type="transmembrane region" description="Helical" evidence="6">
    <location>
        <begin position="231"/>
        <end position="248"/>
    </location>
</feature>
<gene>
    <name evidence="8" type="primary">wzx</name>
</gene>
<dbReference type="PANTHER" id="PTHR30250">
    <property type="entry name" value="PST FAMILY PREDICTED COLANIC ACID TRANSPORTER"/>
    <property type="match status" value="1"/>
</dbReference>
<evidence type="ECO:0000256" key="2">
    <source>
        <dbReference type="ARBA" id="ARBA00022475"/>
    </source>
</evidence>
<reference evidence="7" key="2">
    <citation type="journal article" date="2016" name="PLoS ONE">
        <title>Comparison of O-Antigen Gene Clusters of All O-Serogroups of Escherichia coli and Proposal for Adopting a New Nomenclature for O-Typing.</title>
        <authorList>
            <person name="DebRoy C."/>
            <person name="Fratamico P.M."/>
            <person name="Yan X."/>
            <person name="Baranzoni G."/>
            <person name="Liu Y."/>
            <person name="Needleman D.S."/>
            <person name="Tebbs R."/>
            <person name="O'Connell C.D."/>
            <person name="Allred A."/>
            <person name="Swimley M."/>
            <person name="Mwangi M."/>
            <person name="Kapur V."/>
            <person name="Raygoza Garay J.A."/>
            <person name="Roberts E.L."/>
            <person name="Katani R."/>
        </authorList>
    </citation>
    <scope>NUCLEOTIDE SEQUENCE</scope>
    <source>
        <strain evidence="7">Bi 8337-41</strain>
    </source>
</reference>